<evidence type="ECO:0000256" key="5">
    <source>
        <dbReference type="ARBA" id="ARBA00022967"/>
    </source>
</evidence>
<dbReference type="InterPro" id="IPR041701">
    <property type="entry name" value="MetN_ABC"/>
</dbReference>
<accession>A0ABT7Z768</accession>
<name>A0ABT7Z768_9ACTN</name>
<feature type="region of interest" description="Disordered" evidence="8">
    <location>
        <begin position="338"/>
        <end position="380"/>
    </location>
</feature>
<keyword evidence="6" id="KW-0029">Amino-acid transport</keyword>
<dbReference type="InterPro" id="IPR045865">
    <property type="entry name" value="ACT-like_dom_sf"/>
</dbReference>
<sequence length="380" mass="40065">MITTTGLTKVYESRGRQVTALDGVDLHVREGEVFGVIGQSGAGKSSLIRCVNLLERPTSGTVTVDGTDLTALAGRGRRANKDLRRARSRIGMVFQHFNLLSSRTVKDNVELPLEILGVSGADRSRRALELLDLVGLADKARAYPGQLSGGQKQRVGIARALAGNPKVLLSDEATSALDPETTRSILQLLRDLNRQLGLTVLLITHEMDVVKQICDSAALMKKGRVVESGTVAELLATPGSELAHELFPVTGDASGPGSTVLDVTFHGEAATQPVISQLSRTYNIDISILGAAMDTVGGRQIGRMRIELPGPYEENVVPIGFLREQGLQAELVAPDADADAGAGAGADADADAEADADADVQEKAAVPAQNAPKLVKEIAK</sequence>
<dbReference type="PROSITE" id="PS50893">
    <property type="entry name" value="ABC_TRANSPORTER_2"/>
    <property type="match status" value="1"/>
</dbReference>
<evidence type="ECO:0000256" key="2">
    <source>
        <dbReference type="ARBA" id="ARBA00022475"/>
    </source>
</evidence>
<dbReference type="SUPFAM" id="SSF55021">
    <property type="entry name" value="ACT-like"/>
    <property type="match status" value="1"/>
</dbReference>
<keyword evidence="5" id="KW-1278">Translocase</keyword>
<dbReference type="Proteomes" id="UP001174050">
    <property type="component" value="Unassembled WGS sequence"/>
</dbReference>
<dbReference type="RefSeq" id="WP_290112385.1">
    <property type="nucleotide sequence ID" value="NZ_JAUEPL010000019.1"/>
</dbReference>
<keyword evidence="11" id="KW-1185">Reference proteome</keyword>
<gene>
    <name evidence="10" type="ORF">QWM81_14770</name>
</gene>
<evidence type="ECO:0000256" key="8">
    <source>
        <dbReference type="SAM" id="MobiDB-lite"/>
    </source>
</evidence>
<evidence type="ECO:0000256" key="7">
    <source>
        <dbReference type="ARBA" id="ARBA00023136"/>
    </source>
</evidence>
<feature type="compositionally biased region" description="Acidic residues" evidence="8">
    <location>
        <begin position="348"/>
        <end position="359"/>
    </location>
</feature>
<dbReference type="GO" id="GO:0005524">
    <property type="term" value="F:ATP binding"/>
    <property type="evidence" value="ECO:0007669"/>
    <property type="project" value="UniProtKB-KW"/>
</dbReference>
<dbReference type="EMBL" id="JAUEPL010000019">
    <property type="protein sequence ID" value="MDN3295298.1"/>
    <property type="molecule type" value="Genomic_DNA"/>
</dbReference>
<dbReference type="InterPro" id="IPR050086">
    <property type="entry name" value="MetN_ABC_transporter-like"/>
</dbReference>
<keyword evidence="2" id="KW-1003">Cell membrane</keyword>
<keyword evidence="1" id="KW-0813">Transport</keyword>
<dbReference type="Gene3D" id="3.30.70.260">
    <property type="match status" value="1"/>
</dbReference>
<organism evidence="10 11">
    <name type="scientific">Streptomyces ficellus</name>
    <dbReference type="NCBI Taxonomy" id="1977088"/>
    <lineage>
        <taxon>Bacteria</taxon>
        <taxon>Bacillati</taxon>
        <taxon>Actinomycetota</taxon>
        <taxon>Actinomycetes</taxon>
        <taxon>Kitasatosporales</taxon>
        <taxon>Streptomycetaceae</taxon>
        <taxon>Streptomyces</taxon>
    </lineage>
</organism>
<dbReference type="InterPro" id="IPR003593">
    <property type="entry name" value="AAA+_ATPase"/>
</dbReference>
<proteinExistence type="predicted"/>
<dbReference type="InterPro" id="IPR018449">
    <property type="entry name" value="NIL_domain"/>
</dbReference>
<dbReference type="SMART" id="SM00930">
    <property type="entry name" value="NIL"/>
    <property type="match status" value="1"/>
</dbReference>
<evidence type="ECO:0000256" key="6">
    <source>
        <dbReference type="ARBA" id="ARBA00022970"/>
    </source>
</evidence>
<protein>
    <submittedName>
        <fullName evidence="10">ATP-binding cassette domain-containing protein</fullName>
    </submittedName>
</protein>
<keyword evidence="3" id="KW-0547">Nucleotide-binding</keyword>
<evidence type="ECO:0000313" key="11">
    <source>
        <dbReference type="Proteomes" id="UP001174050"/>
    </source>
</evidence>
<evidence type="ECO:0000259" key="9">
    <source>
        <dbReference type="PROSITE" id="PS50893"/>
    </source>
</evidence>
<dbReference type="Gene3D" id="3.40.50.300">
    <property type="entry name" value="P-loop containing nucleotide triphosphate hydrolases"/>
    <property type="match status" value="1"/>
</dbReference>
<evidence type="ECO:0000256" key="3">
    <source>
        <dbReference type="ARBA" id="ARBA00022741"/>
    </source>
</evidence>
<evidence type="ECO:0000313" key="10">
    <source>
        <dbReference type="EMBL" id="MDN3295298.1"/>
    </source>
</evidence>
<reference evidence="10" key="1">
    <citation type="submission" date="2023-06" db="EMBL/GenBank/DDBJ databases">
        <title>WGS-Sequencing of Streptomyces ficellus isolate 21 collected from sand in Gara Djebilet Iron Mine in Algeria.</title>
        <authorList>
            <person name="Zegers G.P."/>
            <person name="Gomez A."/>
            <person name="Gueddou A."/>
            <person name="Zahara A.F."/>
            <person name="Worth M."/>
            <person name="Sevigny J.L."/>
            <person name="Tisa L."/>
        </authorList>
    </citation>
    <scope>NUCLEOTIDE SEQUENCE</scope>
    <source>
        <strain evidence="10">AS11</strain>
    </source>
</reference>
<feature type="domain" description="ABC transporter" evidence="9">
    <location>
        <begin position="2"/>
        <end position="247"/>
    </location>
</feature>
<dbReference type="SMART" id="SM00382">
    <property type="entry name" value="AAA"/>
    <property type="match status" value="1"/>
</dbReference>
<dbReference type="PANTHER" id="PTHR43166">
    <property type="entry name" value="AMINO ACID IMPORT ATP-BINDING PROTEIN"/>
    <property type="match status" value="1"/>
</dbReference>
<comment type="caution">
    <text evidence="10">The sequence shown here is derived from an EMBL/GenBank/DDBJ whole genome shotgun (WGS) entry which is preliminary data.</text>
</comment>
<dbReference type="PANTHER" id="PTHR43166:SF30">
    <property type="entry name" value="METHIONINE IMPORT ATP-BINDING PROTEIN METN"/>
    <property type="match status" value="1"/>
</dbReference>
<dbReference type="InterPro" id="IPR027417">
    <property type="entry name" value="P-loop_NTPase"/>
</dbReference>
<dbReference type="Pfam" id="PF09383">
    <property type="entry name" value="NIL"/>
    <property type="match status" value="1"/>
</dbReference>
<keyword evidence="7" id="KW-0472">Membrane</keyword>
<keyword evidence="4 10" id="KW-0067">ATP-binding</keyword>
<dbReference type="Pfam" id="PF00005">
    <property type="entry name" value="ABC_tran"/>
    <property type="match status" value="1"/>
</dbReference>
<dbReference type="PROSITE" id="PS00211">
    <property type="entry name" value="ABC_TRANSPORTER_1"/>
    <property type="match status" value="1"/>
</dbReference>
<dbReference type="InterPro" id="IPR003439">
    <property type="entry name" value="ABC_transporter-like_ATP-bd"/>
</dbReference>
<evidence type="ECO:0000256" key="1">
    <source>
        <dbReference type="ARBA" id="ARBA00022448"/>
    </source>
</evidence>
<evidence type="ECO:0000256" key="4">
    <source>
        <dbReference type="ARBA" id="ARBA00022840"/>
    </source>
</evidence>
<dbReference type="SUPFAM" id="SSF52540">
    <property type="entry name" value="P-loop containing nucleoside triphosphate hydrolases"/>
    <property type="match status" value="1"/>
</dbReference>
<dbReference type="InterPro" id="IPR017871">
    <property type="entry name" value="ABC_transporter-like_CS"/>
</dbReference>
<dbReference type="CDD" id="cd03258">
    <property type="entry name" value="ABC_MetN_methionine_transporter"/>
    <property type="match status" value="1"/>
</dbReference>